<dbReference type="AlphaFoldDB" id="A0ABD1T012"/>
<dbReference type="EMBL" id="JBFOLK010000006">
    <property type="protein sequence ID" value="KAL2505976.1"/>
    <property type="molecule type" value="Genomic_DNA"/>
</dbReference>
<reference evidence="3" key="1">
    <citation type="submission" date="2024-07" db="EMBL/GenBank/DDBJ databases">
        <title>Two chromosome-level genome assemblies of Korean endemic species Abeliophyllum distichum and Forsythia ovata (Oleaceae).</title>
        <authorList>
            <person name="Jang H."/>
        </authorList>
    </citation>
    <scope>NUCLEOTIDE SEQUENCE [LARGE SCALE GENOMIC DNA]</scope>
</reference>
<protein>
    <submittedName>
        <fullName evidence="2">Uncharacterized protein</fullName>
    </submittedName>
</protein>
<evidence type="ECO:0000313" key="3">
    <source>
        <dbReference type="Proteomes" id="UP001604336"/>
    </source>
</evidence>
<sequence length="183" mass="21205">MSRRFEKRRFRRRGCSFMPRKFEKKRLFLYTEEVKMKRLFLYAEEVLVPVDIIGGISARDFDKNHYLLVITNALPLAIIDDNVLVYIRMAWHIHPINIDGPPQSPPPSSTMKNSINVHQPPKPGPNSKHVPPTPSTYVIQFPERKSYAIQHLKMHENSMPSLARKTIAAISLSTSYYFSLSRP</sequence>
<evidence type="ECO:0000313" key="2">
    <source>
        <dbReference type="EMBL" id="KAL2505976.1"/>
    </source>
</evidence>
<feature type="region of interest" description="Disordered" evidence="1">
    <location>
        <begin position="100"/>
        <end position="132"/>
    </location>
</feature>
<dbReference type="Proteomes" id="UP001604336">
    <property type="component" value="Unassembled WGS sequence"/>
</dbReference>
<name>A0ABD1T012_9LAMI</name>
<gene>
    <name evidence="2" type="ORF">Adt_21597</name>
</gene>
<organism evidence="2 3">
    <name type="scientific">Abeliophyllum distichum</name>
    <dbReference type="NCBI Taxonomy" id="126358"/>
    <lineage>
        <taxon>Eukaryota</taxon>
        <taxon>Viridiplantae</taxon>
        <taxon>Streptophyta</taxon>
        <taxon>Embryophyta</taxon>
        <taxon>Tracheophyta</taxon>
        <taxon>Spermatophyta</taxon>
        <taxon>Magnoliopsida</taxon>
        <taxon>eudicotyledons</taxon>
        <taxon>Gunneridae</taxon>
        <taxon>Pentapetalae</taxon>
        <taxon>asterids</taxon>
        <taxon>lamiids</taxon>
        <taxon>Lamiales</taxon>
        <taxon>Oleaceae</taxon>
        <taxon>Forsythieae</taxon>
        <taxon>Abeliophyllum</taxon>
    </lineage>
</organism>
<comment type="caution">
    <text evidence="2">The sequence shown here is derived from an EMBL/GenBank/DDBJ whole genome shotgun (WGS) entry which is preliminary data.</text>
</comment>
<proteinExistence type="predicted"/>
<accession>A0ABD1T012</accession>
<evidence type="ECO:0000256" key="1">
    <source>
        <dbReference type="SAM" id="MobiDB-lite"/>
    </source>
</evidence>
<keyword evidence="3" id="KW-1185">Reference proteome</keyword>